<evidence type="ECO:0000256" key="7">
    <source>
        <dbReference type="SAM" id="Phobius"/>
    </source>
</evidence>
<feature type="region of interest" description="Disordered" evidence="6">
    <location>
        <begin position="1"/>
        <end position="35"/>
    </location>
</feature>
<gene>
    <name evidence="9" type="ORF">GCM10009784_06560</name>
</gene>
<keyword evidence="2 7" id="KW-0812">Transmembrane</keyword>
<evidence type="ECO:0000259" key="8">
    <source>
        <dbReference type="Pfam" id="PF01061"/>
    </source>
</evidence>
<organism evidence="9 10">
    <name type="scientific">Arthrobacter parietis</name>
    <dbReference type="NCBI Taxonomy" id="271434"/>
    <lineage>
        <taxon>Bacteria</taxon>
        <taxon>Bacillati</taxon>
        <taxon>Actinomycetota</taxon>
        <taxon>Actinomycetes</taxon>
        <taxon>Micrococcales</taxon>
        <taxon>Micrococcaceae</taxon>
        <taxon>Arthrobacter</taxon>
    </lineage>
</organism>
<keyword evidence="3 7" id="KW-1133">Transmembrane helix</keyword>
<keyword evidence="5" id="KW-0046">Antibiotic resistance</keyword>
<protein>
    <recommendedName>
        <fullName evidence="8">ABC-2 type transporter transmembrane domain-containing protein</fullName>
    </recommendedName>
</protein>
<dbReference type="InterPro" id="IPR051784">
    <property type="entry name" value="Nod_factor_ABC_transporter"/>
</dbReference>
<dbReference type="PIRSF" id="PIRSF006648">
    <property type="entry name" value="DrrB"/>
    <property type="match status" value="1"/>
</dbReference>
<feature type="transmembrane region" description="Helical" evidence="7">
    <location>
        <begin position="139"/>
        <end position="165"/>
    </location>
</feature>
<keyword evidence="4 7" id="KW-0472">Membrane</keyword>
<keyword evidence="10" id="KW-1185">Reference proteome</keyword>
<evidence type="ECO:0000256" key="1">
    <source>
        <dbReference type="ARBA" id="ARBA00004141"/>
    </source>
</evidence>
<dbReference type="PANTHER" id="PTHR43229:SF2">
    <property type="entry name" value="NODULATION PROTEIN J"/>
    <property type="match status" value="1"/>
</dbReference>
<dbReference type="EMBL" id="BAAAON010000001">
    <property type="protein sequence ID" value="GAA2173189.1"/>
    <property type="molecule type" value="Genomic_DNA"/>
</dbReference>
<evidence type="ECO:0000256" key="3">
    <source>
        <dbReference type="ARBA" id="ARBA00022989"/>
    </source>
</evidence>
<feature type="transmembrane region" description="Helical" evidence="7">
    <location>
        <begin position="209"/>
        <end position="228"/>
    </location>
</feature>
<dbReference type="Proteomes" id="UP001500974">
    <property type="component" value="Unassembled WGS sequence"/>
</dbReference>
<dbReference type="RefSeq" id="WP_346027450.1">
    <property type="nucleotide sequence ID" value="NZ_BAAAON010000001.1"/>
</dbReference>
<dbReference type="PANTHER" id="PTHR43229">
    <property type="entry name" value="NODULATION PROTEIN J"/>
    <property type="match status" value="1"/>
</dbReference>
<evidence type="ECO:0000313" key="9">
    <source>
        <dbReference type="EMBL" id="GAA2173189.1"/>
    </source>
</evidence>
<feature type="domain" description="ABC-2 type transporter transmembrane" evidence="8">
    <location>
        <begin position="47"/>
        <end position="253"/>
    </location>
</feature>
<evidence type="ECO:0000256" key="5">
    <source>
        <dbReference type="ARBA" id="ARBA00023251"/>
    </source>
</evidence>
<feature type="transmembrane region" description="Helical" evidence="7">
    <location>
        <begin position="97"/>
        <end position="119"/>
    </location>
</feature>
<reference evidence="9 10" key="1">
    <citation type="journal article" date="2019" name="Int. J. Syst. Evol. Microbiol.">
        <title>The Global Catalogue of Microorganisms (GCM) 10K type strain sequencing project: providing services to taxonomists for standard genome sequencing and annotation.</title>
        <authorList>
            <consortium name="The Broad Institute Genomics Platform"/>
            <consortium name="The Broad Institute Genome Sequencing Center for Infectious Disease"/>
            <person name="Wu L."/>
            <person name="Ma J."/>
        </authorList>
    </citation>
    <scope>NUCLEOTIDE SEQUENCE [LARGE SCALE GENOMIC DNA]</scope>
    <source>
        <strain evidence="9 10">JCM 14917</strain>
    </source>
</reference>
<feature type="transmembrane region" description="Helical" evidence="7">
    <location>
        <begin position="268"/>
        <end position="286"/>
    </location>
</feature>
<dbReference type="Pfam" id="PF01061">
    <property type="entry name" value="ABC2_membrane"/>
    <property type="match status" value="1"/>
</dbReference>
<sequence>MTRKLTDLPGRGVLPTAQAPERGDVEGPQPSVPRGITAQRAPAGRMLWAWLRQELTLLLREPVAVFFSLAFPLVIYVFIGIPYASETLPNGARFIDVMFPALVGTVAANLLLMGLPIYLSELRMRSVIRRYRVLPLPGWLFASATLLSMLTLVVAACAVITGIIAVQHGLLPAAASWRFIALALGLIAWLSALGFLLGTLPVGSRTIQALSAVVFFVMFFGSGAAAPVDGLPQLLQDVLEWNPLKQWFDVMTGVYAGIEVTSTQWMRLWAALPLTLGSVILGLRFWKRA</sequence>
<feature type="transmembrane region" description="Helical" evidence="7">
    <location>
        <begin position="63"/>
        <end position="85"/>
    </location>
</feature>
<evidence type="ECO:0000256" key="4">
    <source>
        <dbReference type="ARBA" id="ARBA00023136"/>
    </source>
</evidence>
<evidence type="ECO:0000313" key="10">
    <source>
        <dbReference type="Proteomes" id="UP001500974"/>
    </source>
</evidence>
<evidence type="ECO:0000256" key="2">
    <source>
        <dbReference type="ARBA" id="ARBA00022692"/>
    </source>
</evidence>
<proteinExistence type="predicted"/>
<accession>A0ABN3APR2</accession>
<comment type="subcellular location">
    <subcellularLocation>
        <location evidence="1">Membrane</location>
        <topology evidence="1">Multi-pass membrane protein</topology>
    </subcellularLocation>
</comment>
<name>A0ABN3APR2_9MICC</name>
<dbReference type="InterPro" id="IPR000412">
    <property type="entry name" value="ABC_2_transport"/>
</dbReference>
<comment type="caution">
    <text evidence="9">The sequence shown here is derived from an EMBL/GenBank/DDBJ whole genome shotgun (WGS) entry which is preliminary data.</text>
</comment>
<feature type="transmembrane region" description="Helical" evidence="7">
    <location>
        <begin position="177"/>
        <end position="197"/>
    </location>
</feature>
<evidence type="ECO:0000256" key="6">
    <source>
        <dbReference type="SAM" id="MobiDB-lite"/>
    </source>
</evidence>
<dbReference type="InterPro" id="IPR013525">
    <property type="entry name" value="ABC2_TM"/>
</dbReference>